<feature type="region of interest" description="Disordered" evidence="7">
    <location>
        <begin position="160"/>
        <end position="206"/>
    </location>
</feature>
<sequence>MKAVLQRVKSASVTVDGQLISSIGKGILVLAGVGKEDTEKDADSLVGRILKARLWPDDNGGQWKKNVQDIEGEVLCVSQFTLYGNLKKGNKPDFHDAADVETARKLYDYFFQRLRAAYKPERVQNGVFQAMMEVELKNDGPVGVDYRSADAAVTIEINTKLPKKEKKDTKPESSRTSGQPSGQSSESGEGDAKKTYEFQLPATLLE</sequence>
<keyword evidence="6" id="KW-0378">Hydrolase</keyword>
<dbReference type="EMBL" id="BLJY01000007">
    <property type="protein sequence ID" value="GFF17545.1"/>
    <property type="molecule type" value="Genomic_DNA"/>
</dbReference>
<accession>A0A5M3Z3W2</accession>
<dbReference type="PANTHER" id="PTHR10472:SF5">
    <property type="entry name" value="D-AMINOACYL-TRNA DEACYLASE 1"/>
    <property type="match status" value="1"/>
</dbReference>
<dbReference type="Pfam" id="PF02580">
    <property type="entry name" value="Tyr_Deacylase"/>
    <property type="match status" value="1"/>
</dbReference>
<dbReference type="GO" id="GO:0005737">
    <property type="term" value="C:cytoplasm"/>
    <property type="evidence" value="ECO:0007669"/>
    <property type="project" value="UniProtKB-SubCell"/>
</dbReference>
<dbReference type="InterPro" id="IPR023509">
    <property type="entry name" value="DTD-like_sf"/>
</dbReference>
<comment type="catalytic activity">
    <reaction evidence="5">
        <text>a D-aminoacyl-tRNA + H2O = a tRNA + a D-alpha-amino acid + H(+)</text>
        <dbReference type="Rhea" id="RHEA:13953"/>
        <dbReference type="Rhea" id="RHEA-COMP:10123"/>
        <dbReference type="Rhea" id="RHEA-COMP:10124"/>
        <dbReference type="ChEBI" id="CHEBI:15377"/>
        <dbReference type="ChEBI" id="CHEBI:15378"/>
        <dbReference type="ChEBI" id="CHEBI:59871"/>
        <dbReference type="ChEBI" id="CHEBI:78442"/>
        <dbReference type="ChEBI" id="CHEBI:79333"/>
        <dbReference type="EC" id="3.1.1.96"/>
    </reaction>
</comment>
<gene>
    <name evidence="8" type="ORF">ATEIFO6365_0007009400</name>
</gene>
<dbReference type="GO" id="GO:0000049">
    <property type="term" value="F:tRNA binding"/>
    <property type="evidence" value="ECO:0007669"/>
    <property type="project" value="UniProtKB-KW"/>
</dbReference>
<evidence type="ECO:0000256" key="2">
    <source>
        <dbReference type="ARBA" id="ARBA00013056"/>
    </source>
</evidence>
<comment type="caution">
    <text evidence="8">The sequence shown here is derived from an EMBL/GenBank/DDBJ whole genome shotgun (WGS) entry which is preliminary data.</text>
</comment>
<keyword evidence="9" id="KW-1185">Reference proteome</keyword>
<evidence type="ECO:0000313" key="9">
    <source>
        <dbReference type="Proteomes" id="UP000452235"/>
    </source>
</evidence>
<dbReference type="PANTHER" id="PTHR10472">
    <property type="entry name" value="D-TYROSYL-TRNA TYR DEACYLASE"/>
    <property type="match status" value="1"/>
</dbReference>
<dbReference type="Gene3D" id="3.50.80.10">
    <property type="entry name" value="D-tyrosyl-tRNA(Tyr) deacylase"/>
    <property type="match status" value="1"/>
</dbReference>
<dbReference type="GO" id="GO:0051500">
    <property type="term" value="F:D-tyrosyl-tRNA(Tyr) deacylase activity"/>
    <property type="evidence" value="ECO:0007669"/>
    <property type="project" value="TreeGrafter"/>
</dbReference>
<comment type="subcellular location">
    <subcellularLocation>
        <location evidence="6">Cytoplasm</location>
    </subcellularLocation>
</comment>
<dbReference type="Proteomes" id="UP000452235">
    <property type="component" value="Unassembled WGS sequence"/>
</dbReference>
<evidence type="ECO:0000313" key="8">
    <source>
        <dbReference type="EMBL" id="GFF17545.1"/>
    </source>
</evidence>
<keyword evidence="6" id="KW-0694">RNA-binding</keyword>
<dbReference type="SUPFAM" id="SSF69500">
    <property type="entry name" value="DTD-like"/>
    <property type="match status" value="1"/>
</dbReference>
<dbReference type="VEuPathDB" id="FungiDB:ATEG_05710"/>
<evidence type="ECO:0000256" key="6">
    <source>
        <dbReference type="RuleBase" id="RU003470"/>
    </source>
</evidence>
<keyword evidence="6" id="KW-0820">tRNA-binding</keyword>
<protein>
    <recommendedName>
        <fullName evidence="3 6">D-aminoacyl-tRNA deacylase</fullName>
        <ecNumber evidence="2 6">3.1.1.96</ecNumber>
    </recommendedName>
</protein>
<dbReference type="AlphaFoldDB" id="A0A5M3Z3W2"/>
<comment type="catalytic activity">
    <reaction evidence="4">
        <text>glycyl-tRNA(Ala) + H2O = tRNA(Ala) + glycine + H(+)</text>
        <dbReference type="Rhea" id="RHEA:53744"/>
        <dbReference type="Rhea" id="RHEA-COMP:9657"/>
        <dbReference type="Rhea" id="RHEA-COMP:13640"/>
        <dbReference type="ChEBI" id="CHEBI:15377"/>
        <dbReference type="ChEBI" id="CHEBI:15378"/>
        <dbReference type="ChEBI" id="CHEBI:57305"/>
        <dbReference type="ChEBI" id="CHEBI:78442"/>
        <dbReference type="ChEBI" id="CHEBI:78522"/>
        <dbReference type="EC" id="3.1.1.96"/>
    </reaction>
</comment>
<name>A0A5M3Z3W2_ASPTE</name>
<organism evidence="8 9">
    <name type="scientific">Aspergillus terreus</name>
    <dbReference type="NCBI Taxonomy" id="33178"/>
    <lineage>
        <taxon>Eukaryota</taxon>
        <taxon>Fungi</taxon>
        <taxon>Dikarya</taxon>
        <taxon>Ascomycota</taxon>
        <taxon>Pezizomycotina</taxon>
        <taxon>Eurotiomycetes</taxon>
        <taxon>Eurotiomycetidae</taxon>
        <taxon>Eurotiales</taxon>
        <taxon>Aspergillaceae</taxon>
        <taxon>Aspergillus</taxon>
        <taxon>Aspergillus subgen. Circumdati</taxon>
    </lineage>
</organism>
<dbReference type="FunFam" id="3.50.80.10:FF:000001">
    <property type="entry name" value="D-aminoacyl-tRNA deacylase"/>
    <property type="match status" value="1"/>
</dbReference>
<evidence type="ECO:0000256" key="7">
    <source>
        <dbReference type="SAM" id="MobiDB-lite"/>
    </source>
</evidence>
<keyword evidence="6" id="KW-0963">Cytoplasm</keyword>
<evidence type="ECO:0000256" key="3">
    <source>
        <dbReference type="ARBA" id="ARBA00020007"/>
    </source>
</evidence>
<feature type="compositionally biased region" description="Low complexity" evidence="7">
    <location>
        <begin position="177"/>
        <end position="187"/>
    </location>
</feature>
<dbReference type="OrthoDB" id="275783at2759"/>
<dbReference type="NCBIfam" id="TIGR00256">
    <property type="entry name" value="D-aminoacyl-tRNA deacylase"/>
    <property type="match status" value="1"/>
</dbReference>
<evidence type="ECO:0000256" key="4">
    <source>
        <dbReference type="ARBA" id="ARBA00047676"/>
    </source>
</evidence>
<reference evidence="8 9" key="1">
    <citation type="submission" date="2020-01" db="EMBL/GenBank/DDBJ databases">
        <title>Aspergillus terreus IFO 6365 whole genome shotgun sequence.</title>
        <authorList>
            <person name="Kanamasa S."/>
            <person name="Takahashi H."/>
        </authorList>
    </citation>
    <scope>NUCLEOTIDE SEQUENCE [LARGE SCALE GENOMIC DNA]</scope>
    <source>
        <strain evidence="8 9">IFO 6365</strain>
    </source>
</reference>
<dbReference type="EC" id="3.1.1.96" evidence="2 6"/>
<dbReference type="HAMAP" id="MF_00518">
    <property type="entry name" value="Deacylase_Dtd"/>
    <property type="match status" value="1"/>
</dbReference>
<evidence type="ECO:0000256" key="5">
    <source>
        <dbReference type="ARBA" id="ARBA00048018"/>
    </source>
</evidence>
<comment type="similarity">
    <text evidence="1 6">Belongs to the DTD family.</text>
</comment>
<proteinExistence type="inferred from homology"/>
<evidence type="ECO:0000256" key="1">
    <source>
        <dbReference type="ARBA" id="ARBA00009673"/>
    </source>
</evidence>
<dbReference type="InterPro" id="IPR003732">
    <property type="entry name" value="Daa-tRNA_deacyls_DTD"/>
</dbReference>